<evidence type="ECO:0000313" key="2">
    <source>
        <dbReference type="EMBL" id="SDI97202.1"/>
    </source>
</evidence>
<dbReference type="OrthoDB" id="6174462at2"/>
<dbReference type="Proteomes" id="UP000198525">
    <property type="component" value="Unassembled WGS sequence"/>
</dbReference>
<dbReference type="RefSeq" id="WP_089682998.1">
    <property type="nucleotide sequence ID" value="NZ_FNES01000002.1"/>
</dbReference>
<feature type="transmembrane region" description="Helical" evidence="1">
    <location>
        <begin position="34"/>
        <end position="52"/>
    </location>
</feature>
<keyword evidence="1" id="KW-0472">Membrane</keyword>
<organism evidence="2 3">
    <name type="scientific">Billgrantia gudaonensis</name>
    <dbReference type="NCBI Taxonomy" id="376427"/>
    <lineage>
        <taxon>Bacteria</taxon>
        <taxon>Pseudomonadati</taxon>
        <taxon>Pseudomonadota</taxon>
        <taxon>Gammaproteobacteria</taxon>
        <taxon>Oceanospirillales</taxon>
        <taxon>Halomonadaceae</taxon>
        <taxon>Billgrantia</taxon>
    </lineage>
</organism>
<proteinExistence type="predicted"/>
<evidence type="ECO:0000256" key="1">
    <source>
        <dbReference type="SAM" id="Phobius"/>
    </source>
</evidence>
<name>A0A1G8PXI7_9GAMM</name>
<gene>
    <name evidence="2" type="ORF">SAMN04487954_102230</name>
</gene>
<keyword evidence="1" id="KW-1133">Transmembrane helix</keyword>
<feature type="transmembrane region" description="Helical" evidence="1">
    <location>
        <begin position="7"/>
        <end position="28"/>
    </location>
</feature>
<keyword evidence="3" id="KW-1185">Reference proteome</keyword>
<accession>A0A1G8PXI7</accession>
<keyword evidence="1" id="KW-0812">Transmembrane</keyword>
<reference evidence="2 3" key="1">
    <citation type="submission" date="2016-10" db="EMBL/GenBank/DDBJ databases">
        <authorList>
            <person name="de Groot N.N."/>
        </authorList>
    </citation>
    <scope>NUCLEOTIDE SEQUENCE [LARGE SCALE GENOMIC DNA]</scope>
    <source>
        <strain evidence="2 3">CGMCC 1.6133</strain>
    </source>
</reference>
<dbReference type="AlphaFoldDB" id="A0A1G8PXI7"/>
<dbReference type="EMBL" id="FNES01000002">
    <property type="protein sequence ID" value="SDI97202.1"/>
    <property type="molecule type" value="Genomic_DNA"/>
</dbReference>
<evidence type="ECO:0000313" key="3">
    <source>
        <dbReference type="Proteomes" id="UP000198525"/>
    </source>
</evidence>
<sequence>MSNPRLAIAVAIGLTIGLAVVLPVAWLINNRDWGVGLMLAVPLIVYGLMRLARILEAWARNPPPSSSRSRSNSPRR</sequence>
<protein>
    <submittedName>
        <fullName evidence="2">Uncharacterized protein</fullName>
    </submittedName>
</protein>
<dbReference type="STRING" id="376427.SAMN04487954_102230"/>